<dbReference type="InterPro" id="IPR050114">
    <property type="entry name" value="UPF0173_UPF0282_UlaG_hydrolase"/>
</dbReference>
<proteinExistence type="predicted"/>
<protein>
    <submittedName>
        <fullName evidence="2">Zn-dependent hydrolase of the beta-lactamase fold</fullName>
    </submittedName>
</protein>
<accession>A0A8H5IQ98</accession>
<dbReference type="PANTHER" id="PTHR43546">
    <property type="entry name" value="UPF0173 METAL-DEPENDENT HYDROLASE MJ1163-RELATED"/>
    <property type="match status" value="1"/>
</dbReference>
<sequence>MTIPDSFNSKVTITHITTATAIVDIDGVKFITDPIFDEAPQSHDRSHVAGLKPGEFFLIMQEGPAIPIGKLPIIDCVLLSHEDHVDNLDVTGRQLLIGRRVITTPDGAKNLSDYPGTCAIKPWQTLKFQLGGEEWSITGVACVHVPGGEVTGFLLHKNSFGTSPHGRPNVLYFTGDTVFLEDVLYFTGDTVFLEDEFRKLREKYHVVVALTNLGQAMLPRPKSPTGFVQITMGGEDAVKMMEVLEADMLVPMHFESWTHFTQDGKALEEIFTSGALGSKIKWLSSGKQVNVI</sequence>
<reference evidence="2 3" key="1">
    <citation type="submission" date="2020-05" db="EMBL/GenBank/DDBJ databases">
        <title>Identification and distribution of gene clusters putatively required for synthesis of sphingolipid metabolism inhibitors in phylogenetically diverse species of the filamentous fungus Fusarium.</title>
        <authorList>
            <person name="Kim H.-S."/>
            <person name="Busman M."/>
            <person name="Brown D.W."/>
            <person name="Divon H."/>
            <person name="Uhlig S."/>
            <person name="Proctor R.H."/>
        </authorList>
    </citation>
    <scope>NUCLEOTIDE SEQUENCE [LARGE SCALE GENOMIC DNA]</scope>
    <source>
        <strain evidence="2 3">NRRL 53147</strain>
    </source>
</reference>
<organism evidence="2 3">
    <name type="scientific">Fusarium mexicanum</name>
    <dbReference type="NCBI Taxonomy" id="751941"/>
    <lineage>
        <taxon>Eukaryota</taxon>
        <taxon>Fungi</taxon>
        <taxon>Dikarya</taxon>
        <taxon>Ascomycota</taxon>
        <taxon>Pezizomycotina</taxon>
        <taxon>Sordariomycetes</taxon>
        <taxon>Hypocreomycetidae</taxon>
        <taxon>Hypocreales</taxon>
        <taxon>Nectriaceae</taxon>
        <taxon>Fusarium</taxon>
        <taxon>Fusarium fujikuroi species complex</taxon>
    </lineage>
</organism>
<dbReference type="Proteomes" id="UP000522262">
    <property type="component" value="Unassembled WGS sequence"/>
</dbReference>
<dbReference type="PANTHER" id="PTHR43546:SF9">
    <property type="entry name" value="L-ASCORBATE-6-PHOSPHATE LACTONASE ULAG-RELATED"/>
    <property type="match status" value="1"/>
</dbReference>
<dbReference type="GO" id="GO:0016787">
    <property type="term" value="F:hydrolase activity"/>
    <property type="evidence" value="ECO:0007669"/>
    <property type="project" value="UniProtKB-KW"/>
</dbReference>
<keyword evidence="3" id="KW-1185">Reference proteome</keyword>
<evidence type="ECO:0000313" key="3">
    <source>
        <dbReference type="Proteomes" id="UP000522262"/>
    </source>
</evidence>
<name>A0A8H5IQ98_9HYPO</name>
<dbReference type="SUPFAM" id="SSF56281">
    <property type="entry name" value="Metallo-hydrolase/oxidoreductase"/>
    <property type="match status" value="1"/>
</dbReference>
<dbReference type="Pfam" id="PF13483">
    <property type="entry name" value="Lactamase_B_3"/>
    <property type="match status" value="1"/>
</dbReference>
<comment type="caution">
    <text evidence="2">The sequence shown here is derived from an EMBL/GenBank/DDBJ whole genome shotgun (WGS) entry which is preliminary data.</text>
</comment>
<dbReference type="InterPro" id="IPR036866">
    <property type="entry name" value="RibonucZ/Hydroxyglut_hydro"/>
</dbReference>
<evidence type="ECO:0000313" key="2">
    <source>
        <dbReference type="EMBL" id="KAF5540821.1"/>
    </source>
</evidence>
<gene>
    <name evidence="2" type="ORF">FMEXI_8318</name>
</gene>
<dbReference type="Gene3D" id="3.60.15.10">
    <property type="entry name" value="Ribonuclease Z/Hydroxyacylglutathione hydrolase-like"/>
    <property type="match status" value="1"/>
</dbReference>
<dbReference type="AlphaFoldDB" id="A0A8H5IQ98"/>
<evidence type="ECO:0000256" key="1">
    <source>
        <dbReference type="ARBA" id="ARBA00022801"/>
    </source>
</evidence>
<keyword evidence="1 2" id="KW-0378">Hydrolase</keyword>
<dbReference type="EMBL" id="JAAOAM010000189">
    <property type="protein sequence ID" value="KAF5540821.1"/>
    <property type="molecule type" value="Genomic_DNA"/>
</dbReference>